<dbReference type="Proteomes" id="UP000426246">
    <property type="component" value="Chromosome"/>
</dbReference>
<dbReference type="EMBL" id="CP034235">
    <property type="protein sequence ID" value="QGQ96330.1"/>
    <property type="molecule type" value="Genomic_DNA"/>
</dbReference>
<keyword evidence="2" id="KW-1185">Reference proteome</keyword>
<proteinExistence type="predicted"/>
<evidence type="ECO:0000313" key="2">
    <source>
        <dbReference type="Proteomes" id="UP000426246"/>
    </source>
</evidence>
<organism evidence="1 2">
    <name type="scientific">Paenibacillus psychroresistens</name>
    <dbReference type="NCBI Taxonomy" id="1778678"/>
    <lineage>
        <taxon>Bacteria</taxon>
        <taxon>Bacillati</taxon>
        <taxon>Bacillota</taxon>
        <taxon>Bacilli</taxon>
        <taxon>Bacillales</taxon>
        <taxon>Paenibacillaceae</taxon>
        <taxon>Paenibacillus</taxon>
    </lineage>
</organism>
<dbReference type="KEGG" id="ppsc:EHS13_16300"/>
<sequence>MKIIIQKAAMTHSKENGFVGNVEFLVESHKEAYEITLYSKNTKEWSYGLHFLNASGSEEEIFAVEEQLDESDEFFDQLVDAAKAALEE</sequence>
<reference evidence="2" key="1">
    <citation type="submission" date="2018-11" db="EMBL/GenBank/DDBJ databases">
        <title>Complete genome sequence of Paenibacillus sp. ML311-T8.</title>
        <authorList>
            <person name="Nam Y.-D."/>
            <person name="Kang J."/>
            <person name="Chung W.-H."/>
            <person name="Park Y.S."/>
        </authorList>
    </citation>
    <scope>NUCLEOTIDE SEQUENCE [LARGE SCALE GENOMIC DNA]</scope>
    <source>
        <strain evidence="2">ML311-T8</strain>
    </source>
</reference>
<dbReference type="RefSeq" id="WP_155701365.1">
    <property type="nucleotide sequence ID" value="NZ_CP034235.1"/>
</dbReference>
<dbReference type="AlphaFoldDB" id="A0A6B8RJ92"/>
<dbReference type="OrthoDB" id="2665115at2"/>
<name>A0A6B8RJ92_9BACL</name>
<evidence type="ECO:0000313" key="1">
    <source>
        <dbReference type="EMBL" id="QGQ96330.1"/>
    </source>
</evidence>
<accession>A0A6B8RJ92</accession>
<protein>
    <submittedName>
        <fullName evidence="1">Uncharacterized protein</fullName>
    </submittedName>
</protein>
<gene>
    <name evidence="1" type="ORF">EHS13_16300</name>
</gene>